<evidence type="ECO:0000256" key="3">
    <source>
        <dbReference type="ARBA" id="ARBA00022840"/>
    </source>
</evidence>
<organism evidence="5 6">
    <name type="scientific">Anoxybacter fermentans</name>
    <dbReference type="NCBI Taxonomy" id="1323375"/>
    <lineage>
        <taxon>Bacteria</taxon>
        <taxon>Bacillati</taxon>
        <taxon>Bacillota</taxon>
        <taxon>Clostridia</taxon>
        <taxon>Halanaerobiales</taxon>
        <taxon>Anoxybacter</taxon>
    </lineage>
</organism>
<sequence length="333" mass="38648">MKKEVIVVKKLTKYYKRKVKKEDSFWKHLIKRDYEVVKALKEIDLSISEGEIVGYVGLNGAGKSTTIKLLTGILHPDSGSIEVFGMNPFKHRQRIVARIGVMFGQRSHLLWDLPLIHSLDLLKKIYNIPDNIYQESIELAKKYLGIGDLLKIPVRTMSLGQRIRGEFTAIMLHQPEILFLDEPTIGLDVITKNEIKKLLHYLNEEKGCTIFLTTHDLRDIEKICKRVVVLDEGRIILDDQVNNLLNKVESQFLSVTFADMRVPESLLQFEGIEVLSKDKNVARIKYDRKYYTIESLLKKLMTNYNIEGFYLEQPDLEEIILNLYKSRRNKVVV</sequence>
<dbReference type="InterPro" id="IPR003593">
    <property type="entry name" value="AAA+_ATPase"/>
</dbReference>
<keyword evidence="6" id="KW-1185">Reference proteome</keyword>
<proteinExistence type="predicted"/>
<dbReference type="PANTHER" id="PTHR42711">
    <property type="entry name" value="ABC TRANSPORTER ATP-BINDING PROTEIN"/>
    <property type="match status" value="1"/>
</dbReference>
<keyword evidence="1" id="KW-0813">Transport</keyword>
<dbReference type="GO" id="GO:0005524">
    <property type="term" value="F:ATP binding"/>
    <property type="evidence" value="ECO:0007669"/>
    <property type="project" value="UniProtKB-KW"/>
</dbReference>
<name>A0A3Q9HT40_9FIRM</name>
<dbReference type="Pfam" id="PF00005">
    <property type="entry name" value="ABC_tran"/>
    <property type="match status" value="1"/>
</dbReference>
<dbReference type="SMART" id="SM00382">
    <property type="entry name" value="AAA"/>
    <property type="match status" value="1"/>
</dbReference>
<dbReference type="OrthoDB" id="9804819at2"/>
<dbReference type="InterPro" id="IPR027417">
    <property type="entry name" value="P-loop_NTPase"/>
</dbReference>
<dbReference type="RefSeq" id="WP_127018046.1">
    <property type="nucleotide sequence ID" value="NZ_CP016379.1"/>
</dbReference>
<evidence type="ECO:0000313" key="5">
    <source>
        <dbReference type="EMBL" id="AZR74677.1"/>
    </source>
</evidence>
<dbReference type="KEGG" id="aft:BBF96_15655"/>
<reference evidence="5 6" key="1">
    <citation type="submission" date="2016-07" db="EMBL/GenBank/DDBJ databases">
        <title>Genome and transcriptome analysis of iron-reducing fermentative bacteria Anoxybacter fermentans.</title>
        <authorList>
            <person name="Zeng X."/>
            <person name="Shao Z."/>
        </authorList>
    </citation>
    <scope>NUCLEOTIDE SEQUENCE [LARGE SCALE GENOMIC DNA]</scope>
    <source>
        <strain evidence="5 6">DY22613</strain>
    </source>
</reference>
<keyword evidence="2" id="KW-0547">Nucleotide-binding</keyword>
<evidence type="ECO:0000259" key="4">
    <source>
        <dbReference type="PROSITE" id="PS50893"/>
    </source>
</evidence>
<accession>A0A3Q9HT40</accession>
<dbReference type="GO" id="GO:0016887">
    <property type="term" value="F:ATP hydrolysis activity"/>
    <property type="evidence" value="ECO:0007669"/>
    <property type="project" value="InterPro"/>
</dbReference>
<feature type="domain" description="ABC transporter" evidence="4">
    <location>
        <begin position="19"/>
        <end position="257"/>
    </location>
</feature>
<evidence type="ECO:0000313" key="6">
    <source>
        <dbReference type="Proteomes" id="UP000267250"/>
    </source>
</evidence>
<keyword evidence="3" id="KW-0067">ATP-binding</keyword>
<dbReference type="PANTHER" id="PTHR42711:SF1">
    <property type="entry name" value="ABC-TRANSPORT PROTEIN, ATP-BINDING COMPONENT"/>
    <property type="match status" value="1"/>
</dbReference>
<dbReference type="InterPro" id="IPR050763">
    <property type="entry name" value="ABC_transporter_ATP-binding"/>
</dbReference>
<dbReference type="Proteomes" id="UP000267250">
    <property type="component" value="Chromosome"/>
</dbReference>
<dbReference type="Gene3D" id="3.40.50.300">
    <property type="entry name" value="P-loop containing nucleotide triphosphate hydrolases"/>
    <property type="match status" value="1"/>
</dbReference>
<dbReference type="EMBL" id="CP016379">
    <property type="protein sequence ID" value="AZR74677.1"/>
    <property type="molecule type" value="Genomic_DNA"/>
</dbReference>
<dbReference type="SUPFAM" id="SSF52540">
    <property type="entry name" value="P-loop containing nucleoside triphosphate hydrolases"/>
    <property type="match status" value="1"/>
</dbReference>
<dbReference type="PROSITE" id="PS50893">
    <property type="entry name" value="ABC_TRANSPORTER_2"/>
    <property type="match status" value="1"/>
</dbReference>
<gene>
    <name evidence="5" type="ORF">BBF96_15655</name>
</gene>
<dbReference type="InterPro" id="IPR003439">
    <property type="entry name" value="ABC_transporter-like_ATP-bd"/>
</dbReference>
<dbReference type="AlphaFoldDB" id="A0A3Q9HT40"/>
<evidence type="ECO:0000256" key="2">
    <source>
        <dbReference type="ARBA" id="ARBA00022741"/>
    </source>
</evidence>
<protein>
    <recommendedName>
        <fullName evidence="4">ABC transporter domain-containing protein</fullName>
    </recommendedName>
</protein>
<evidence type="ECO:0000256" key="1">
    <source>
        <dbReference type="ARBA" id="ARBA00022448"/>
    </source>
</evidence>